<evidence type="ECO:0000313" key="2">
    <source>
        <dbReference type="Proteomes" id="UP001595721"/>
    </source>
</evidence>
<dbReference type="EMBL" id="JBHRXJ010000004">
    <property type="protein sequence ID" value="MFC3528225.1"/>
    <property type="molecule type" value="Genomic_DNA"/>
</dbReference>
<evidence type="ECO:0000313" key="1">
    <source>
        <dbReference type="EMBL" id="MFC3528225.1"/>
    </source>
</evidence>
<reference evidence="2" key="1">
    <citation type="journal article" date="2019" name="Int. J. Syst. Evol. Microbiol.">
        <title>The Global Catalogue of Microorganisms (GCM) 10K type strain sequencing project: providing services to taxonomists for standard genome sequencing and annotation.</title>
        <authorList>
            <consortium name="The Broad Institute Genomics Platform"/>
            <consortium name="The Broad Institute Genome Sequencing Center for Infectious Disease"/>
            <person name="Wu L."/>
            <person name="Ma J."/>
        </authorList>
    </citation>
    <scope>NUCLEOTIDE SEQUENCE [LARGE SCALE GENOMIC DNA]</scope>
    <source>
        <strain evidence="2">KCTC 42899</strain>
    </source>
</reference>
<organism evidence="1 2">
    <name type="scientific">Paracoccus mangrovi</name>
    <dbReference type="NCBI Taxonomy" id="1715645"/>
    <lineage>
        <taxon>Bacteria</taxon>
        <taxon>Pseudomonadati</taxon>
        <taxon>Pseudomonadota</taxon>
        <taxon>Alphaproteobacteria</taxon>
        <taxon>Rhodobacterales</taxon>
        <taxon>Paracoccaceae</taxon>
        <taxon>Paracoccus</taxon>
    </lineage>
</organism>
<keyword evidence="2" id="KW-1185">Reference proteome</keyword>
<proteinExistence type="predicted"/>
<protein>
    <submittedName>
        <fullName evidence="1">Uncharacterized protein</fullName>
    </submittedName>
</protein>
<dbReference type="Proteomes" id="UP001595721">
    <property type="component" value="Unassembled WGS sequence"/>
</dbReference>
<gene>
    <name evidence="1" type="ORF">ACFOMH_08550</name>
</gene>
<dbReference type="RefSeq" id="WP_377743905.1">
    <property type="nucleotide sequence ID" value="NZ_JBHRXJ010000004.1"/>
</dbReference>
<comment type="caution">
    <text evidence="1">The sequence shown here is derived from an EMBL/GenBank/DDBJ whole genome shotgun (WGS) entry which is preliminary data.</text>
</comment>
<name>A0ABV7R2B7_9RHOB</name>
<accession>A0ABV7R2B7</accession>
<sequence>MSVDVYSLSLEISELATVERMGVGFPALLVIADLSRDKCVFVCLNDYVDKILIPRFDDYRDANSRTIHLPASNDISTTVGQVALRWYAKRSKLFSAFQRFTYQNSELNWAKDGDWRSLAEHFAQKIVRYDFWDDVEMCPIIGHYRDGLLRFIETGQPGLLERSIPLVDVKTFEGELDEHLRKVDVFLLWNGLSVLPKNYEDVWREWFLPNDLGQAMSAPPEER</sequence>